<keyword evidence="5 9" id="KW-0949">S-adenosyl-L-methionine</keyword>
<keyword evidence="3 9" id="KW-0489">Methyltransferase</keyword>
<keyword evidence="2 9" id="KW-0963">Cytoplasm</keyword>
<feature type="binding site" evidence="9">
    <location>
        <position position="295"/>
    </location>
    <ligand>
        <name>S-adenosyl-L-methionine</name>
        <dbReference type="ChEBI" id="CHEBI:59789"/>
    </ligand>
</feature>
<evidence type="ECO:0000256" key="3">
    <source>
        <dbReference type="ARBA" id="ARBA00022603"/>
    </source>
</evidence>
<dbReference type="InterPro" id="IPR056743">
    <property type="entry name" value="TRM5-TYW2-like_MTfase"/>
</dbReference>
<comment type="similarity">
    <text evidence="1">Belongs to the class I-like SAM-binding methyltransferase superfamily. TRM5/TYW2 family.</text>
</comment>
<dbReference type="PROSITE" id="PS51684">
    <property type="entry name" value="SAM_MT_TRM5_TYW2"/>
    <property type="match status" value="1"/>
</dbReference>
<dbReference type="Gene3D" id="3.40.50.150">
    <property type="entry name" value="Vaccinia Virus protein VP39"/>
    <property type="match status" value="1"/>
</dbReference>
<organism evidence="12 13">
    <name type="scientific">Coccomyxa subellipsoidea</name>
    <dbReference type="NCBI Taxonomy" id="248742"/>
    <lineage>
        <taxon>Eukaryota</taxon>
        <taxon>Viridiplantae</taxon>
        <taxon>Chlorophyta</taxon>
        <taxon>core chlorophytes</taxon>
        <taxon>Trebouxiophyceae</taxon>
        <taxon>Trebouxiophyceae incertae sedis</taxon>
        <taxon>Coccomyxaceae</taxon>
        <taxon>Coccomyxa</taxon>
    </lineage>
</organism>
<comment type="subcellular location">
    <subcellularLocation>
        <location evidence="9">Mitochondrion matrix</location>
    </subcellularLocation>
    <subcellularLocation>
        <location evidence="9">Nucleus</location>
    </subcellularLocation>
    <subcellularLocation>
        <location evidence="9">Cytoplasm</location>
    </subcellularLocation>
    <text evidence="9">Predominantly in the mitochondria and in the nucleus.</text>
</comment>
<evidence type="ECO:0000256" key="1">
    <source>
        <dbReference type="ARBA" id="ARBA00009775"/>
    </source>
</evidence>
<dbReference type="InterPro" id="IPR025792">
    <property type="entry name" value="tRNA_Gua_MeTrfase_euk"/>
</dbReference>
<evidence type="ECO:0000313" key="13">
    <source>
        <dbReference type="Proteomes" id="UP001491310"/>
    </source>
</evidence>
<evidence type="ECO:0000256" key="4">
    <source>
        <dbReference type="ARBA" id="ARBA00022679"/>
    </source>
</evidence>
<dbReference type="InterPro" id="IPR029063">
    <property type="entry name" value="SAM-dependent_MTases_sf"/>
</dbReference>
<evidence type="ECO:0000256" key="10">
    <source>
        <dbReference type="SAM" id="MobiDB-lite"/>
    </source>
</evidence>
<feature type="domain" description="SAM-dependent methyltransferase TRM5/TYW2-type" evidence="11">
    <location>
        <begin position="90"/>
        <end position="378"/>
    </location>
</feature>
<dbReference type="InterPro" id="IPR030382">
    <property type="entry name" value="MeTrfase_TRM5/TYW2"/>
</dbReference>
<feature type="region of interest" description="Disordered" evidence="10">
    <location>
        <begin position="395"/>
        <end position="417"/>
    </location>
</feature>
<keyword evidence="4 9" id="KW-0808">Transferase</keyword>
<gene>
    <name evidence="12" type="ORF">WJX75_008445</name>
</gene>
<comment type="catalytic activity">
    <reaction evidence="9">
        <text>guanosine(37) in tRNA + S-adenosyl-L-methionine = N(1)-methylguanosine(37) in tRNA + S-adenosyl-L-homocysteine + H(+)</text>
        <dbReference type="Rhea" id="RHEA:36899"/>
        <dbReference type="Rhea" id="RHEA-COMP:10145"/>
        <dbReference type="Rhea" id="RHEA-COMP:10147"/>
        <dbReference type="ChEBI" id="CHEBI:15378"/>
        <dbReference type="ChEBI" id="CHEBI:57856"/>
        <dbReference type="ChEBI" id="CHEBI:59789"/>
        <dbReference type="ChEBI" id="CHEBI:73542"/>
        <dbReference type="ChEBI" id="CHEBI:74269"/>
        <dbReference type="EC" id="2.1.1.228"/>
    </reaction>
</comment>
<comment type="subunit">
    <text evidence="9">Monomer.</text>
</comment>
<feature type="binding site" evidence="9">
    <location>
        <begin position="217"/>
        <end position="218"/>
    </location>
    <ligand>
        <name>S-adenosyl-L-methionine</name>
        <dbReference type="ChEBI" id="CHEBI:59789"/>
    </ligand>
</feature>
<proteinExistence type="inferred from homology"/>
<reference evidence="12 13" key="1">
    <citation type="journal article" date="2024" name="Nat. Commun.">
        <title>Phylogenomics reveals the evolutionary origins of lichenization in chlorophyte algae.</title>
        <authorList>
            <person name="Puginier C."/>
            <person name="Libourel C."/>
            <person name="Otte J."/>
            <person name="Skaloud P."/>
            <person name="Haon M."/>
            <person name="Grisel S."/>
            <person name="Petersen M."/>
            <person name="Berrin J.G."/>
            <person name="Delaux P.M."/>
            <person name="Dal Grande F."/>
            <person name="Keller J."/>
        </authorList>
    </citation>
    <scope>NUCLEOTIDE SEQUENCE [LARGE SCALE GENOMIC DNA]</scope>
    <source>
        <strain evidence="12 13">SAG 216-7</strain>
    </source>
</reference>
<feature type="compositionally biased region" description="Basic and acidic residues" evidence="10">
    <location>
        <begin position="395"/>
        <end position="411"/>
    </location>
</feature>
<protein>
    <recommendedName>
        <fullName evidence="9">tRNA (guanine(37)-N1)-methyltransferase</fullName>
        <ecNumber evidence="9">2.1.1.228</ecNumber>
    </recommendedName>
    <alternativeName>
        <fullName evidence="9">M1G-methyltransferase</fullName>
    </alternativeName>
    <alternativeName>
        <fullName evidence="9">tRNA [GM37] methyltransferase</fullName>
    </alternativeName>
    <alternativeName>
        <fullName evidence="9">tRNA methyltransferase 5 homolog</fullName>
    </alternativeName>
</protein>
<feature type="binding site" evidence="9">
    <location>
        <position position="179"/>
    </location>
    <ligand>
        <name>S-adenosyl-L-methionine</name>
        <dbReference type="ChEBI" id="CHEBI:59789"/>
    </ligand>
</feature>
<evidence type="ECO:0000256" key="8">
    <source>
        <dbReference type="ARBA" id="ARBA00023242"/>
    </source>
</evidence>
<evidence type="ECO:0000256" key="2">
    <source>
        <dbReference type="ARBA" id="ARBA00022490"/>
    </source>
</evidence>
<dbReference type="Gene3D" id="3.30.300.110">
    <property type="entry name" value="Met-10+ protein-like domains"/>
    <property type="match status" value="1"/>
</dbReference>
<dbReference type="HAMAP" id="MF_03152">
    <property type="entry name" value="TRM5"/>
    <property type="match status" value="1"/>
</dbReference>
<sequence length="417" mass="47058">MKLLNGYTFDKPRLRCILSEPDRPDSRLLLLAEKVQNEELTDIRSDVREKVLQSSVEVVTYDLTLEYSYWPAEHILKRLLPEGCEVPTSFESVGHIAHVNLRDELLPFKNIIGQVLVDKNPSIRTIVNKVGTIENKYRVFQMEVIAGESDLETEVKQYKARFRLNYGEVYWNSRLEQEHKRLVDTFRPGQVVVDMMAGIGPFAVPAAQKGCSVYANDLNPKSYHYLTVNIKLNKVDNIVKASCMDARDFMRLLCNPGHSCSPRNDLEGDQDNAENLVERWKLPEGGLHFHHAILNLPATAVEFLDVFNGCFNQERWRDVPLPFIHCYTFAKAAETDADIISRAEAALGGALSKGCQVHLVRDVAPNKRMFCLSFQLPEAIAFGQGVRTAEAPTDADERLNNGESGHQDKKQKIAGAC</sequence>
<dbReference type="Proteomes" id="UP001491310">
    <property type="component" value="Unassembled WGS sequence"/>
</dbReference>
<keyword evidence="13" id="KW-1185">Reference proteome</keyword>
<comment type="caution">
    <text evidence="12">The sequence shown here is derived from an EMBL/GenBank/DDBJ whole genome shotgun (WGS) entry which is preliminary data.</text>
</comment>
<evidence type="ECO:0000256" key="7">
    <source>
        <dbReference type="ARBA" id="ARBA00023128"/>
    </source>
</evidence>
<evidence type="ECO:0000256" key="5">
    <source>
        <dbReference type="ARBA" id="ARBA00022691"/>
    </source>
</evidence>
<keyword evidence="8 9" id="KW-0539">Nucleus</keyword>
<dbReference type="PANTHER" id="PTHR23245:SF36">
    <property type="entry name" value="TRNA (GUANINE(37)-N1)-METHYLTRANSFERASE"/>
    <property type="match status" value="1"/>
</dbReference>
<evidence type="ECO:0000259" key="11">
    <source>
        <dbReference type="PROSITE" id="PS51684"/>
    </source>
</evidence>
<dbReference type="Pfam" id="PF25133">
    <property type="entry name" value="TYW2_N_2"/>
    <property type="match status" value="1"/>
</dbReference>
<comment type="function">
    <text evidence="9">Specifically methylates the N1 position of guanosine-37 in various cytoplasmic and mitochondrial tRNAs. Methylation is not dependent on the nature of the nucleoside 5' of the target nucleoside. This is the first step in the biosynthesis of wybutosine (yW), a modified base adjacent to the anticodon of tRNAs and required for accurate decoding.</text>
</comment>
<feature type="binding site" evidence="9">
    <location>
        <begin position="245"/>
        <end position="246"/>
    </location>
    <ligand>
        <name>S-adenosyl-L-methionine</name>
        <dbReference type="ChEBI" id="CHEBI:59789"/>
    </ligand>
</feature>
<dbReference type="InterPro" id="IPR056744">
    <property type="entry name" value="TRM5/TYW2-like_N"/>
</dbReference>
<keyword evidence="7 9" id="KW-0496">Mitochondrion</keyword>
<dbReference type="Pfam" id="PF02475">
    <property type="entry name" value="TRM5-TYW2_MTfase"/>
    <property type="match status" value="1"/>
</dbReference>
<dbReference type="EC" id="2.1.1.228" evidence="9"/>
<evidence type="ECO:0000256" key="6">
    <source>
        <dbReference type="ARBA" id="ARBA00022694"/>
    </source>
</evidence>
<evidence type="ECO:0000313" key="12">
    <source>
        <dbReference type="EMBL" id="KAK9916896.1"/>
    </source>
</evidence>
<dbReference type="PANTHER" id="PTHR23245">
    <property type="entry name" value="TRNA METHYLTRANSFERASE"/>
    <property type="match status" value="1"/>
</dbReference>
<name>A0ABR2YZP5_9CHLO</name>
<dbReference type="EMBL" id="JALJOT010000003">
    <property type="protein sequence ID" value="KAK9916896.1"/>
    <property type="molecule type" value="Genomic_DNA"/>
</dbReference>
<keyword evidence="6 9" id="KW-0819">tRNA processing</keyword>
<accession>A0ABR2YZP5</accession>
<comment type="similarity">
    <text evidence="9">Belongs to the TRM5 / TYW2 family.</text>
</comment>
<evidence type="ECO:0000256" key="9">
    <source>
        <dbReference type="HAMAP-Rule" id="MF_03152"/>
    </source>
</evidence>
<dbReference type="SUPFAM" id="SSF53335">
    <property type="entry name" value="S-adenosyl-L-methionine-dependent methyltransferases"/>
    <property type="match status" value="1"/>
</dbReference>